<name>A0A930DEM7_NEISI</name>
<dbReference type="AlphaFoldDB" id="A0A930DEM7"/>
<proteinExistence type="predicted"/>
<accession>A0A930DEM7</accession>
<gene>
    <name evidence="1" type="ORF">HXM80_00090</name>
</gene>
<dbReference type="Proteomes" id="UP000780345">
    <property type="component" value="Unassembled WGS sequence"/>
</dbReference>
<reference evidence="1" key="1">
    <citation type="submission" date="2020-04" db="EMBL/GenBank/DDBJ databases">
        <title>Deep metagenomics examines the oral microbiome during advanced dental caries in children, revealing novel taxa and co-occurrences with host molecules.</title>
        <authorList>
            <person name="Baker J.L."/>
            <person name="Morton J.T."/>
            <person name="Dinis M."/>
            <person name="Alvarez R."/>
            <person name="Tran N.C."/>
            <person name="Knight R."/>
            <person name="Edlund A."/>
        </authorList>
    </citation>
    <scope>NUCLEOTIDE SEQUENCE</scope>
    <source>
        <strain evidence="1">JCVI_32_bin.62</strain>
    </source>
</reference>
<protein>
    <submittedName>
        <fullName evidence="1">Uncharacterized protein</fullName>
    </submittedName>
</protein>
<comment type="caution">
    <text evidence="1">The sequence shown here is derived from an EMBL/GenBank/DDBJ whole genome shotgun (WGS) entry which is preliminary data.</text>
</comment>
<evidence type="ECO:0000313" key="1">
    <source>
        <dbReference type="EMBL" id="MBF1264111.1"/>
    </source>
</evidence>
<sequence>MAKIVIEIEDLPDGKVSYVPHGDLLMRDGGTPAQLTWVAVQDVIYMLGKIGAIQGMSKREML</sequence>
<evidence type="ECO:0000313" key="2">
    <source>
        <dbReference type="Proteomes" id="UP000780345"/>
    </source>
</evidence>
<organism evidence="1 2">
    <name type="scientific">Neisseria sicca</name>
    <dbReference type="NCBI Taxonomy" id="490"/>
    <lineage>
        <taxon>Bacteria</taxon>
        <taxon>Pseudomonadati</taxon>
        <taxon>Pseudomonadota</taxon>
        <taxon>Betaproteobacteria</taxon>
        <taxon>Neisseriales</taxon>
        <taxon>Neisseriaceae</taxon>
        <taxon>Neisseria</taxon>
    </lineage>
</organism>
<dbReference type="EMBL" id="JABZQQ010000001">
    <property type="protein sequence ID" value="MBF1264111.1"/>
    <property type="molecule type" value="Genomic_DNA"/>
</dbReference>